<name>A0ABV1W3Z9_9ACTN</name>
<protein>
    <submittedName>
        <fullName evidence="2">DUF6082 family protein</fullName>
    </submittedName>
</protein>
<evidence type="ECO:0000313" key="3">
    <source>
        <dbReference type="Proteomes" id="UP001458415"/>
    </source>
</evidence>
<evidence type="ECO:0000313" key="2">
    <source>
        <dbReference type="EMBL" id="MER6978382.1"/>
    </source>
</evidence>
<keyword evidence="3" id="KW-1185">Reference proteome</keyword>
<keyword evidence="1" id="KW-0812">Transmembrane</keyword>
<dbReference type="Pfam" id="PF19560">
    <property type="entry name" value="DUF6082"/>
    <property type="match status" value="1"/>
</dbReference>
<feature type="transmembrane region" description="Helical" evidence="1">
    <location>
        <begin position="12"/>
        <end position="35"/>
    </location>
</feature>
<keyword evidence="1" id="KW-0472">Membrane</keyword>
<proteinExistence type="predicted"/>
<dbReference type="EMBL" id="JBEPCU010000227">
    <property type="protein sequence ID" value="MER6978382.1"/>
    <property type="molecule type" value="Genomic_DNA"/>
</dbReference>
<dbReference type="Proteomes" id="UP001458415">
    <property type="component" value="Unassembled WGS sequence"/>
</dbReference>
<dbReference type="InterPro" id="IPR045728">
    <property type="entry name" value="DUF6082"/>
</dbReference>
<evidence type="ECO:0000256" key="1">
    <source>
        <dbReference type="SAM" id="Phobius"/>
    </source>
</evidence>
<accession>A0ABV1W3Z9</accession>
<keyword evidence="1" id="KW-1133">Transmembrane helix</keyword>
<feature type="transmembrane region" description="Helical" evidence="1">
    <location>
        <begin position="55"/>
        <end position="77"/>
    </location>
</feature>
<sequence length="206" mass="23110">MKRWKLRRFFARTPVVLLVASVSVLAVVALSPYLLQQLAPPMGGDWNDLSDIGQTYAAVAAILSALAVAGVAVSLVIQSRQARVEQWQTVRGFQKDLLLMALDNPLYRDAWGEMGGLTGEEWQKHTYTRMVLHYMWLGADTGAIPWGSLPRIAANTFRVESNVRVWARMRQGWLVEAQTAREREFVAIFDAEYQAALRRAPAPVPE</sequence>
<dbReference type="RefSeq" id="WP_086723472.1">
    <property type="nucleotide sequence ID" value="NZ_MUBM01000035.1"/>
</dbReference>
<gene>
    <name evidence="2" type="ORF">ABT317_15550</name>
</gene>
<reference evidence="2 3" key="1">
    <citation type="submission" date="2024-06" db="EMBL/GenBank/DDBJ databases">
        <title>The Natural Products Discovery Center: Release of the First 8490 Sequenced Strains for Exploring Actinobacteria Biosynthetic Diversity.</title>
        <authorList>
            <person name="Kalkreuter E."/>
            <person name="Kautsar S.A."/>
            <person name="Yang D."/>
            <person name="Bader C.D."/>
            <person name="Teijaro C.N."/>
            <person name="Fluegel L."/>
            <person name="Davis C.M."/>
            <person name="Simpson J.R."/>
            <person name="Lauterbach L."/>
            <person name="Steele A.D."/>
            <person name="Gui C."/>
            <person name="Meng S."/>
            <person name="Li G."/>
            <person name="Viehrig K."/>
            <person name="Ye F."/>
            <person name="Su P."/>
            <person name="Kiefer A.F."/>
            <person name="Nichols A."/>
            <person name="Cepeda A.J."/>
            <person name="Yan W."/>
            <person name="Fan B."/>
            <person name="Jiang Y."/>
            <person name="Adhikari A."/>
            <person name="Zheng C.-J."/>
            <person name="Schuster L."/>
            <person name="Cowan T.M."/>
            <person name="Smanski M.J."/>
            <person name="Chevrette M.G."/>
            <person name="De Carvalho L.P.S."/>
            <person name="Shen B."/>
        </authorList>
    </citation>
    <scope>NUCLEOTIDE SEQUENCE [LARGE SCALE GENOMIC DNA]</scope>
    <source>
        <strain evidence="2 3">NPDC000634</strain>
    </source>
</reference>
<organism evidence="2 3">
    <name type="scientific">Streptomyces carpinensis</name>
    <dbReference type="NCBI Taxonomy" id="66369"/>
    <lineage>
        <taxon>Bacteria</taxon>
        <taxon>Bacillati</taxon>
        <taxon>Actinomycetota</taxon>
        <taxon>Actinomycetes</taxon>
        <taxon>Kitasatosporales</taxon>
        <taxon>Streptomycetaceae</taxon>
        <taxon>Streptomyces</taxon>
    </lineage>
</organism>
<comment type="caution">
    <text evidence="2">The sequence shown here is derived from an EMBL/GenBank/DDBJ whole genome shotgun (WGS) entry which is preliminary data.</text>
</comment>